<gene>
    <name evidence="2" type="ORF">SAM23877_p022</name>
</gene>
<keyword evidence="1" id="KW-0472">Membrane</keyword>
<accession>A0A0K2B6D4</accession>
<reference evidence="3" key="1">
    <citation type="journal article" date="2015" name="J. Biotechnol.">
        <title>Complete genome sequence of Streptomyces ambofaciens ATCC 23877, the spiramycin producer.</title>
        <authorList>
            <person name="Thibessard A."/>
            <person name="Haas D."/>
            <person name="Gerbaud C."/>
            <person name="Aigle B."/>
            <person name="Lautru S."/>
            <person name="Pernodet J.L."/>
            <person name="Leblond P."/>
        </authorList>
    </citation>
    <scope>NUCLEOTIDE SEQUENCE [LARGE SCALE GENOMIC DNA]</scope>
    <source>
        <strain evidence="3">ATCC 23877 / 3486 / DSM 40053 / JCM 4204 / NBRC 12836 / NRRL B-2516</strain>
        <plasmid evidence="3">pSAM1</plasmid>
    </source>
</reference>
<keyword evidence="1" id="KW-1133">Transmembrane helix</keyword>
<dbReference type="AlphaFoldDB" id="A0A0K2B6D4"/>
<protein>
    <submittedName>
        <fullName evidence="2">Uncharacterized protein</fullName>
    </submittedName>
</protein>
<evidence type="ECO:0000313" key="2">
    <source>
        <dbReference type="EMBL" id="AKZ60731.1"/>
    </source>
</evidence>
<geneLocation type="plasmid" evidence="2 3">
    <name>pSAM1</name>
</geneLocation>
<dbReference type="Proteomes" id="UP000061018">
    <property type="component" value="Plasmid pSAM1"/>
</dbReference>
<dbReference type="EMBL" id="CP012383">
    <property type="protein sequence ID" value="AKZ60731.1"/>
    <property type="molecule type" value="Genomic_DNA"/>
</dbReference>
<proteinExistence type="predicted"/>
<feature type="transmembrane region" description="Helical" evidence="1">
    <location>
        <begin position="32"/>
        <end position="52"/>
    </location>
</feature>
<evidence type="ECO:0000313" key="3">
    <source>
        <dbReference type="Proteomes" id="UP000061018"/>
    </source>
</evidence>
<dbReference type="KEGG" id="samb:SAM23877_p022"/>
<keyword evidence="2" id="KW-0614">Plasmid</keyword>
<name>A0A0K2B6D4_STRA7</name>
<organism evidence="2 3">
    <name type="scientific">Streptomyces ambofaciens (strain ATCC 23877 / 3486 / DSM 40053 / JCM 4204 / NBRC 12836 / NRRL B-2516)</name>
    <dbReference type="NCBI Taxonomy" id="278992"/>
    <lineage>
        <taxon>Bacteria</taxon>
        <taxon>Bacillati</taxon>
        <taxon>Actinomycetota</taxon>
        <taxon>Actinomycetes</taxon>
        <taxon>Kitasatosporales</taxon>
        <taxon>Streptomycetaceae</taxon>
        <taxon>Streptomyces</taxon>
    </lineage>
</organism>
<sequence>MWLPSGFFVTFTAVLLGVGSVGQFFSLGRAGGVVGGCWGVVSVLYAGAPLWAPSPADRRRRTVERMADTRAQTCVGRGDGSDCPEGESGVPDPGVPVYQCPDCRDHWAWGQKGA</sequence>
<keyword evidence="1" id="KW-0812">Transmembrane</keyword>
<evidence type="ECO:0000256" key="1">
    <source>
        <dbReference type="SAM" id="Phobius"/>
    </source>
</evidence>